<dbReference type="STRING" id="62062.ENSHHUP00000022927"/>
<protein>
    <submittedName>
        <fullName evidence="2">Uncharacterized protein</fullName>
    </submittedName>
</protein>
<dbReference type="InterPro" id="IPR036971">
    <property type="entry name" value="PDEase_catalytic_dom_sf"/>
</dbReference>
<reference evidence="3" key="1">
    <citation type="submission" date="2018-06" db="EMBL/GenBank/DDBJ databases">
        <title>Genome assembly of Danube salmon.</title>
        <authorList>
            <person name="Macqueen D.J."/>
            <person name="Gundappa M.K."/>
        </authorList>
    </citation>
    <scope>NUCLEOTIDE SEQUENCE [LARGE SCALE GENOMIC DNA]</scope>
</reference>
<dbReference type="Gene3D" id="1.10.1300.10">
    <property type="entry name" value="3'5'-cyclic nucleotide phosphodiesterase, catalytic domain"/>
    <property type="match status" value="1"/>
</dbReference>
<dbReference type="GeneTree" id="ENSGT00940000159788"/>
<name>A0A4W5LAS5_9TELE</name>
<dbReference type="SUPFAM" id="SSF109604">
    <property type="entry name" value="HD-domain/PDEase-like"/>
    <property type="match status" value="1"/>
</dbReference>
<reference evidence="2" key="2">
    <citation type="submission" date="2025-08" db="UniProtKB">
        <authorList>
            <consortium name="Ensembl"/>
        </authorList>
    </citation>
    <scope>IDENTIFICATION</scope>
</reference>
<dbReference type="AlphaFoldDB" id="A0A4W5LAS5"/>
<feature type="region of interest" description="Disordered" evidence="1">
    <location>
        <begin position="1"/>
        <end position="28"/>
    </location>
</feature>
<proteinExistence type="predicted"/>
<dbReference type="Proteomes" id="UP000314982">
    <property type="component" value="Unassembled WGS sequence"/>
</dbReference>
<evidence type="ECO:0000256" key="1">
    <source>
        <dbReference type="SAM" id="MobiDB-lite"/>
    </source>
</evidence>
<keyword evidence="3" id="KW-1185">Reference proteome</keyword>
<dbReference type="GO" id="GO:0004114">
    <property type="term" value="F:3',5'-cyclic-nucleotide phosphodiesterase activity"/>
    <property type="evidence" value="ECO:0007669"/>
    <property type="project" value="InterPro"/>
</dbReference>
<sequence>MSQISGVRKLSHSSTLSSSSVPRFGVNTEQEDQLARELEDLDKWSFNIFRVSEFSNSRPLSCIMYAIFQVHRVRHAVCALVLLSFWEPDSETSKIRRSGDIFPVCTRKKAILSLGVKFSFRV</sequence>
<reference evidence="2" key="3">
    <citation type="submission" date="2025-09" db="UniProtKB">
        <authorList>
            <consortium name="Ensembl"/>
        </authorList>
    </citation>
    <scope>IDENTIFICATION</scope>
</reference>
<evidence type="ECO:0000313" key="2">
    <source>
        <dbReference type="Ensembl" id="ENSHHUP00000022927.1"/>
    </source>
</evidence>
<accession>A0A4W5LAS5</accession>
<dbReference type="GO" id="GO:0007165">
    <property type="term" value="P:signal transduction"/>
    <property type="evidence" value="ECO:0007669"/>
    <property type="project" value="InterPro"/>
</dbReference>
<evidence type="ECO:0000313" key="3">
    <source>
        <dbReference type="Proteomes" id="UP000314982"/>
    </source>
</evidence>
<dbReference type="Ensembl" id="ENSHHUT00000023791.1">
    <property type="protein sequence ID" value="ENSHHUP00000022927.1"/>
    <property type="gene ID" value="ENSHHUG00000014360.1"/>
</dbReference>
<organism evidence="2 3">
    <name type="scientific">Hucho hucho</name>
    <name type="common">huchen</name>
    <dbReference type="NCBI Taxonomy" id="62062"/>
    <lineage>
        <taxon>Eukaryota</taxon>
        <taxon>Metazoa</taxon>
        <taxon>Chordata</taxon>
        <taxon>Craniata</taxon>
        <taxon>Vertebrata</taxon>
        <taxon>Euteleostomi</taxon>
        <taxon>Actinopterygii</taxon>
        <taxon>Neopterygii</taxon>
        <taxon>Teleostei</taxon>
        <taxon>Protacanthopterygii</taxon>
        <taxon>Salmoniformes</taxon>
        <taxon>Salmonidae</taxon>
        <taxon>Salmoninae</taxon>
        <taxon>Hucho</taxon>
    </lineage>
</organism>